<dbReference type="InterPro" id="IPR036465">
    <property type="entry name" value="vWFA_dom_sf"/>
</dbReference>
<dbReference type="Proteomes" id="UP000046392">
    <property type="component" value="Unplaced"/>
</dbReference>
<dbReference type="Pfam" id="PF00092">
    <property type="entry name" value="VWA"/>
    <property type="match status" value="1"/>
</dbReference>
<dbReference type="CDD" id="cd00037">
    <property type="entry name" value="CLECT"/>
    <property type="match status" value="1"/>
</dbReference>
<dbReference type="InterPro" id="IPR016186">
    <property type="entry name" value="C-type_lectin-like/link_sf"/>
</dbReference>
<dbReference type="AlphaFoldDB" id="A0A0N5BXK1"/>
<keyword evidence="1" id="KW-0732">Signal</keyword>
<evidence type="ECO:0000259" key="3">
    <source>
        <dbReference type="PROSITE" id="PS50234"/>
    </source>
</evidence>
<dbReference type="CDD" id="cd01450">
    <property type="entry name" value="vWFA_subfamily_ECM"/>
    <property type="match status" value="1"/>
</dbReference>
<dbReference type="PROSITE" id="PS50041">
    <property type="entry name" value="C_TYPE_LECTIN_2"/>
    <property type="match status" value="1"/>
</dbReference>
<feature type="domain" description="VWFA" evidence="3">
    <location>
        <begin position="46"/>
        <end position="238"/>
    </location>
</feature>
<protein>
    <submittedName>
        <fullName evidence="5">C-type lectin domain-containing protein</fullName>
    </submittedName>
</protein>
<reference evidence="5" key="1">
    <citation type="submission" date="2017-02" db="UniProtKB">
        <authorList>
            <consortium name="WormBaseParasite"/>
        </authorList>
    </citation>
    <scope>IDENTIFICATION</scope>
</reference>
<dbReference type="WBParaSite" id="SPAL_0001052700.1">
    <property type="protein sequence ID" value="SPAL_0001052700.1"/>
    <property type="gene ID" value="SPAL_0001052700"/>
</dbReference>
<dbReference type="PANTHER" id="PTHR31024:SF3">
    <property type="entry name" value="C-TYPE LECTIN-RELATED"/>
    <property type="match status" value="1"/>
</dbReference>
<dbReference type="Gene3D" id="3.40.50.410">
    <property type="entry name" value="von Willebrand factor, type A domain"/>
    <property type="match status" value="1"/>
</dbReference>
<keyword evidence="4" id="KW-1185">Reference proteome</keyword>
<dbReference type="PANTHER" id="PTHR31024">
    <property type="entry name" value="C-TYPE LECTIN"/>
    <property type="match status" value="1"/>
</dbReference>
<dbReference type="Gene3D" id="3.10.100.10">
    <property type="entry name" value="Mannose-Binding Protein A, subunit A"/>
    <property type="match status" value="1"/>
</dbReference>
<dbReference type="SMART" id="SM00034">
    <property type="entry name" value="CLECT"/>
    <property type="match status" value="1"/>
</dbReference>
<evidence type="ECO:0000313" key="5">
    <source>
        <dbReference type="WBParaSite" id="SPAL_0001052700.1"/>
    </source>
</evidence>
<dbReference type="InterPro" id="IPR001304">
    <property type="entry name" value="C-type_lectin-like"/>
</dbReference>
<organism evidence="4 5">
    <name type="scientific">Strongyloides papillosus</name>
    <name type="common">Intestinal threadworm</name>
    <dbReference type="NCBI Taxonomy" id="174720"/>
    <lineage>
        <taxon>Eukaryota</taxon>
        <taxon>Metazoa</taxon>
        <taxon>Ecdysozoa</taxon>
        <taxon>Nematoda</taxon>
        <taxon>Chromadorea</taxon>
        <taxon>Rhabditida</taxon>
        <taxon>Tylenchina</taxon>
        <taxon>Panagrolaimomorpha</taxon>
        <taxon>Strongyloidoidea</taxon>
        <taxon>Strongyloididae</taxon>
        <taxon>Strongyloides</taxon>
    </lineage>
</organism>
<sequence>MKIIISLLFISIIFDSPKFILSFQKEGNSIAARNCTSITEGDSYLDVVVVFDTSKGTDALGFNGQKGNVITIMSALKIGQGKKKQISRIAFITAATEAKIISDLNAYNSTEDAIRDLMAIQYTSNTGESIDIGKALKAAGRVIETSGRGETFRKVILLYSSATDYDCSHESESFFATTDESPCRTAANLKNKGISIITAALQYKDSIYNPPQKGIASPCFAVAAKNLTKDFVDMFTYVNCFCQPAFSQYFNTNTCFKAGECLYLENTPTGYTMAQKVANLANGTLVDIRDQTKQSFIIEIAKNSFPVFIGLNQIGNNGTWKWDTGYPFDDSFNKFYDGEEKKVGMCAMLNSDNLWYATECSPYLNPKSYVYQTNACDAGNFCPGD</sequence>
<feature type="signal peptide" evidence="1">
    <location>
        <begin position="1"/>
        <end position="22"/>
    </location>
</feature>
<dbReference type="InterPro" id="IPR016187">
    <property type="entry name" value="CTDL_fold"/>
</dbReference>
<dbReference type="SUPFAM" id="SSF56436">
    <property type="entry name" value="C-type lectin-like"/>
    <property type="match status" value="1"/>
</dbReference>
<accession>A0A0N5BXK1</accession>
<dbReference type="Pfam" id="PF00059">
    <property type="entry name" value="Lectin_C"/>
    <property type="match status" value="1"/>
</dbReference>
<dbReference type="STRING" id="174720.A0A0N5BXK1"/>
<evidence type="ECO:0000313" key="4">
    <source>
        <dbReference type="Proteomes" id="UP000046392"/>
    </source>
</evidence>
<evidence type="ECO:0000259" key="2">
    <source>
        <dbReference type="PROSITE" id="PS50041"/>
    </source>
</evidence>
<proteinExistence type="predicted"/>
<dbReference type="SUPFAM" id="SSF53300">
    <property type="entry name" value="vWA-like"/>
    <property type="match status" value="1"/>
</dbReference>
<name>A0A0N5BXK1_STREA</name>
<dbReference type="SMART" id="SM00327">
    <property type="entry name" value="VWA"/>
    <property type="match status" value="1"/>
</dbReference>
<dbReference type="PROSITE" id="PS50234">
    <property type="entry name" value="VWFA"/>
    <property type="match status" value="1"/>
</dbReference>
<evidence type="ECO:0000256" key="1">
    <source>
        <dbReference type="SAM" id="SignalP"/>
    </source>
</evidence>
<feature type="chain" id="PRO_5005895002" evidence="1">
    <location>
        <begin position="23"/>
        <end position="385"/>
    </location>
</feature>
<dbReference type="InterPro" id="IPR002035">
    <property type="entry name" value="VWF_A"/>
</dbReference>
<feature type="domain" description="C-type lectin" evidence="2">
    <location>
        <begin position="257"/>
        <end position="361"/>
    </location>
</feature>